<gene>
    <name evidence="2" type="ORF">WICMUC_000397</name>
</gene>
<evidence type="ECO:0000256" key="1">
    <source>
        <dbReference type="SAM" id="MobiDB-lite"/>
    </source>
</evidence>
<proteinExistence type="predicted"/>
<dbReference type="AlphaFoldDB" id="A0A9P8TIX6"/>
<evidence type="ECO:0000313" key="3">
    <source>
        <dbReference type="Proteomes" id="UP000769528"/>
    </source>
</evidence>
<accession>A0A9P8TIX6</accession>
<comment type="caution">
    <text evidence="2">The sequence shown here is derived from an EMBL/GenBank/DDBJ whole genome shotgun (WGS) entry which is preliminary data.</text>
</comment>
<reference evidence="2" key="1">
    <citation type="journal article" date="2021" name="Open Biol.">
        <title>Shared evolutionary footprints suggest mitochondrial oxidative damage underlies multiple complex I losses in fungi.</title>
        <authorList>
            <person name="Schikora-Tamarit M.A."/>
            <person name="Marcet-Houben M."/>
            <person name="Nosek J."/>
            <person name="Gabaldon T."/>
        </authorList>
    </citation>
    <scope>NUCLEOTIDE SEQUENCE</scope>
    <source>
        <strain evidence="2">CBS6341</strain>
    </source>
</reference>
<name>A0A9P8TIX6_9ASCO</name>
<feature type="region of interest" description="Disordered" evidence="1">
    <location>
        <begin position="1"/>
        <end position="180"/>
    </location>
</feature>
<organism evidence="2 3">
    <name type="scientific">Wickerhamomyces mucosus</name>
    <dbReference type="NCBI Taxonomy" id="1378264"/>
    <lineage>
        <taxon>Eukaryota</taxon>
        <taxon>Fungi</taxon>
        <taxon>Dikarya</taxon>
        <taxon>Ascomycota</taxon>
        <taxon>Saccharomycotina</taxon>
        <taxon>Saccharomycetes</taxon>
        <taxon>Phaffomycetales</taxon>
        <taxon>Wickerhamomycetaceae</taxon>
        <taxon>Wickerhamomyces</taxon>
    </lineage>
</organism>
<feature type="compositionally biased region" description="Polar residues" evidence="1">
    <location>
        <begin position="64"/>
        <end position="104"/>
    </location>
</feature>
<dbReference type="Proteomes" id="UP000769528">
    <property type="component" value="Unassembled WGS sequence"/>
</dbReference>
<dbReference type="EMBL" id="JAEUBF010000131">
    <property type="protein sequence ID" value="KAH3680330.1"/>
    <property type="molecule type" value="Genomic_DNA"/>
</dbReference>
<protein>
    <submittedName>
        <fullName evidence="2">Uncharacterized protein</fullName>
    </submittedName>
</protein>
<keyword evidence="3" id="KW-1185">Reference proteome</keyword>
<feature type="compositionally biased region" description="Polar residues" evidence="1">
    <location>
        <begin position="112"/>
        <end position="166"/>
    </location>
</feature>
<evidence type="ECO:0000313" key="2">
    <source>
        <dbReference type="EMBL" id="KAH3680330.1"/>
    </source>
</evidence>
<sequence length="180" mass="19855">MSNFIDKLSNKIQGKDHKHDSSSHDDSSNYDQGDYQQGQRLGQQQRSKDSYNITSDSNDRSDDSFGNISSGQRGFSGNTDDSQGLQGSTNYDSQNWSSSGSQGLSRDDSLGDAQQQQYGTGSGRQTRSQASQGLGTSDYSSNQASDQDYQTQYEKQSHGTRQQAFNQGVEEGKKYVNRNL</sequence>
<reference evidence="2" key="2">
    <citation type="submission" date="2021-01" db="EMBL/GenBank/DDBJ databases">
        <authorList>
            <person name="Schikora-Tamarit M.A."/>
        </authorList>
    </citation>
    <scope>NUCLEOTIDE SEQUENCE</scope>
    <source>
        <strain evidence="2">CBS6341</strain>
    </source>
</reference>
<feature type="compositionally biased region" description="Basic and acidic residues" evidence="1">
    <location>
        <begin position="13"/>
        <end position="27"/>
    </location>
</feature>
<feature type="compositionally biased region" description="Low complexity" evidence="1">
    <location>
        <begin position="30"/>
        <end position="45"/>
    </location>
</feature>